<evidence type="ECO:0000313" key="1">
    <source>
        <dbReference type="EMBL" id="KAG6430146.1"/>
    </source>
</evidence>
<name>A0A8X8YCM1_SALSN</name>
<protein>
    <submittedName>
        <fullName evidence="1">Uncharacterized protein</fullName>
    </submittedName>
</protein>
<keyword evidence="2" id="KW-1185">Reference proteome</keyword>
<proteinExistence type="predicted"/>
<reference evidence="1" key="2">
    <citation type="submission" date="2020-08" db="EMBL/GenBank/DDBJ databases">
        <title>Plant Genome Project.</title>
        <authorList>
            <person name="Zhang R.-G."/>
        </authorList>
    </citation>
    <scope>NUCLEOTIDE SEQUENCE</scope>
    <source>
        <strain evidence="1">Huo1</strain>
        <tissue evidence="1">Leaf</tissue>
    </source>
</reference>
<reference evidence="1" key="1">
    <citation type="submission" date="2018-01" db="EMBL/GenBank/DDBJ databases">
        <authorList>
            <person name="Mao J.F."/>
        </authorList>
    </citation>
    <scope>NUCLEOTIDE SEQUENCE</scope>
    <source>
        <strain evidence="1">Huo1</strain>
        <tissue evidence="1">Leaf</tissue>
    </source>
</reference>
<dbReference type="Proteomes" id="UP000298416">
    <property type="component" value="Unassembled WGS sequence"/>
</dbReference>
<accession>A0A8X8YCM1</accession>
<comment type="caution">
    <text evidence="1">The sequence shown here is derived from an EMBL/GenBank/DDBJ whole genome shotgun (WGS) entry which is preliminary data.</text>
</comment>
<organism evidence="1">
    <name type="scientific">Salvia splendens</name>
    <name type="common">Scarlet sage</name>
    <dbReference type="NCBI Taxonomy" id="180675"/>
    <lineage>
        <taxon>Eukaryota</taxon>
        <taxon>Viridiplantae</taxon>
        <taxon>Streptophyta</taxon>
        <taxon>Embryophyta</taxon>
        <taxon>Tracheophyta</taxon>
        <taxon>Spermatophyta</taxon>
        <taxon>Magnoliopsida</taxon>
        <taxon>eudicotyledons</taxon>
        <taxon>Gunneridae</taxon>
        <taxon>Pentapetalae</taxon>
        <taxon>asterids</taxon>
        <taxon>lamiids</taxon>
        <taxon>Lamiales</taxon>
        <taxon>Lamiaceae</taxon>
        <taxon>Nepetoideae</taxon>
        <taxon>Mentheae</taxon>
        <taxon>Salviinae</taxon>
        <taxon>Salvia</taxon>
        <taxon>Salvia subgen. Calosphace</taxon>
        <taxon>core Calosphace</taxon>
    </lineage>
</organism>
<sequence>MTSSPESEKKPWADNVSEAVTSMYNFLAKKGKPQGREVTVLAASLLSNLPQVTGVSVCMKNYEWWHWARGQSVWGDRGGVEAVMS</sequence>
<evidence type="ECO:0000313" key="2">
    <source>
        <dbReference type="Proteomes" id="UP000298416"/>
    </source>
</evidence>
<gene>
    <name evidence="1" type="ORF">SASPL_108208</name>
</gene>
<dbReference type="EMBL" id="PNBA02000003">
    <property type="protein sequence ID" value="KAG6430146.1"/>
    <property type="molecule type" value="Genomic_DNA"/>
</dbReference>
<dbReference type="AlphaFoldDB" id="A0A8X8YCM1"/>